<dbReference type="RefSeq" id="WP_152379924.1">
    <property type="nucleotide sequence ID" value="NZ_CP045298.1"/>
</dbReference>
<organism evidence="11 12">
    <name type="scientific">Paenibacillus brasilensis</name>
    <dbReference type="NCBI Taxonomy" id="128574"/>
    <lineage>
        <taxon>Bacteria</taxon>
        <taxon>Bacillati</taxon>
        <taxon>Bacillota</taxon>
        <taxon>Bacilli</taxon>
        <taxon>Bacillales</taxon>
        <taxon>Paenibacillaceae</taxon>
        <taxon>Paenibacillus</taxon>
    </lineage>
</organism>
<keyword evidence="7 9" id="KW-1133">Transmembrane helix</keyword>
<comment type="caution">
    <text evidence="11">The sequence shown here is derived from an EMBL/GenBank/DDBJ whole genome shotgun (WGS) entry which is preliminary data.</text>
</comment>
<sequence length="162" mass="17472">MNKRQTEIFRKLLTESNRLWLVQDLADQTDCSEKTIRNDLKVIEEYIAKHSPDGSFWKVIQNIGSASFTFMVPILAGFIAMSIADRPGLAPGMIGGFIAANGSFYGSEAGAGFIGGIIAGFLAGYVALGIRKIKVGRALQPIMPIIIIPVLSSLIVGLIFVL</sequence>
<dbReference type="InterPro" id="IPR036388">
    <property type="entry name" value="WH-like_DNA-bd_sf"/>
</dbReference>
<dbReference type="InterPro" id="IPR013196">
    <property type="entry name" value="HTH_11"/>
</dbReference>
<proteinExistence type="predicted"/>
<dbReference type="PROSITE" id="PS51104">
    <property type="entry name" value="PTS_EIIC_TYPE_2"/>
    <property type="match status" value="1"/>
</dbReference>
<keyword evidence="6 9" id="KW-0812">Transmembrane</keyword>
<evidence type="ECO:0000313" key="12">
    <source>
        <dbReference type="Proteomes" id="UP001242811"/>
    </source>
</evidence>
<dbReference type="Pfam" id="PF08279">
    <property type="entry name" value="HTH_11"/>
    <property type="match status" value="1"/>
</dbReference>
<dbReference type="Gene3D" id="1.10.10.10">
    <property type="entry name" value="Winged helix-like DNA-binding domain superfamily/Winged helix DNA-binding domain"/>
    <property type="match status" value="1"/>
</dbReference>
<reference evidence="11 12" key="1">
    <citation type="submission" date="2023-07" db="EMBL/GenBank/DDBJ databases">
        <title>Genomic Encyclopedia of Type Strains, Phase IV (KMG-IV): sequencing the most valuable type-strain genomes for metagenomic binning, comparative biology and taxonomic classification.</title>
        <authorList>
            <person name="Goeker M."/>
        </authorList>
    </citation>
    <scope>NUCLEOTIDE SEQUENCE [LARGE SCALE GENOMIC DNA]</scope>
    <source>
        <strain evidence="11 12">DSM 14914</strain>
    </source>
</reference>
<evidence type="ECO:0000256" key="9">
    <source>
        <dbReference type="SAM" id="Phobius"/>
    </source>
</evidence>
<feature type="transmembrane region" description="Helical" evidence="9">
    <location>
        <begin position="142"/>
        <end position="161"/>
    </location>
</feature>
<evidence type="ECO:0000256" key="4">
    <source>
        <dbReference type="ARBA" id="ARBA00022597"/>
    </source>
</evidence>
<name>A0ABU0KSF6_9BACL</name>
<evidence type="ECO:0000256" key="3">
    <source>
        <dbReference type="ARBA" id="ARBA00022475"/>
    </source>
</evidence>
<dbReference type="Pfam" id="PF02378">
    <property type="entry name" value="PTS_EIIC"/>
    <property type="match status" value="1"/>
</dbReference>
<gene>
    <name evidence="11" type="ORF">QOZ95_000525</name>
</gene>
<evidence type="ECO:0000256" key="5">
    <source>
        <dbReference type="ARBA" id="ARBA00022683"/>
    </source>
</evidence>
<evidence type="ECO:0000259" key="10">
    <source>
        <dbReference type="PROSITE" id="PS51104"/>
    </source>
</evidence>
<evidence type="ECO:0000256" key="1">
    <source>
        <dbReference type="ARBA" id="ARBA00004651"/>
    </source>
</evidence>
<dbReference type="SUPFAM" id="SSF46785">
    <property type="entry name" value="Winged helix' DNA-binding domain"/>
    <property type="match status" value="1"/>
</dbReference>
<dbReference type="EMBL" id="JAUSWA010000002">
    <property type="protein sequence ID" value="MDQ0492378.1"/>
    <property type="molecule type" value="Genomic_DNA"/>
</dbReference>
<evidence type="ECO:0000313" key="11">
    <source>
        <dbReference type="EMBL" id="MDQ0492378.1"/>
    </source>
</evidence>
<evidence type="ECO:0000256" key="6">
    <source>
        <dbReference type="ARBA" id="ARBA00022692"/>
    </source>
</evidence>
<evidence type="ECO:0000256" key="8">
    <source>
        <dbReference type="ARBA" id="ARBA00023136"/>
    </source>
</evidence>
<dbReference type="Proteomes" id="UP001242811">
    <property type="component" value="Unassembled WGS sequence"/>
</dbReference>
<keyword evidence="5" id="KW-0598">Phosphotransferase system</keyword>
<dbReference type="InterPro" id="IPR003352">
    <property type="entry name" value="PTS_EIIC"/>
</dbReference>
<keyword evidence="3" id="KW-1003">Cell membrane</keyword>
<dbReference type="PANTHER" id="PTHR30505">
    <property type="entry name" value="FRUCTOSE-LIKE PERMEASE"/>
    <property type="match status" value="1"/>
</dbReference>
<dbReference type="InterPro" id="IPR013014">
    <property type="entry name" value="PTS_EIIC_2"/>
</dbReference>
<evidence type="ECO:0000256" key="2">
    <source>
        <dbReference type="ARBA" id="ARBA00022448"/>
    </source>
</evidence>
<feature type="transmembrane region" description="Helical" evidence="9">
    <location>
        <begin position="111"/>
        <end position="130"/>
    </location>
</feature>
<keyword evidence="8 9" id="KW-0472">Membrane</keyword>
<feature type="domain" description="PTS EIIC type-2" evidence="10">
    <location>
        <begin position="1"/>
        <end position="162"/>
    </location>
</feature>
<feature type="transmembrane region" description="Helical" evidence="9">
    <location>
        <begin position="59"/>
        <end position="81"/>
    </location>
</feature>
<dbReference type="InterPro" id="IPR050864">
    <property type="entry name" value="Bacterial_PTS_Sugar_Transport"/>
</dbReference>
<keyword evidence="2" id="KW-0813">Transport</keyword>
<comment type="subcellular location">
    <subcellularLocation>
        <location evidence="1">Cell membrane</location>
        <topology evidence="1">Multi-pass membrane protein</topology>
    </subcellularLocation>
</comment>
<accession>A0ABU0KSF6</accession>
<evidence type="ECO:0000256" key="7">
    <source>
        <dbReference type="ARBA" id="ARBA00022989"/>
    </source>
</evidence>
<dbReference type="InterPro" id="IPR036390">
    <property type="entry name" value="WH_DNA-bd_sf"/>
</dbReference>
<keyword evidence="12" id="KW-1185">Reference proteome</keyword>
<keyword evidence="4" id="KW-0762">Sugar transport</keyword>
<protein>
    <submittedName>
        <fullName evidence="11">Fructose-specific phosphotransferase system IIC component</fullName>
    </submittedName>
</protein>
<dbReference type="PANTHER" id="PTHR30505:SF0">
    <property type="entry name" value="FRUCTOSE-LIKE PTS SYSTEM EIIBC COMPONENT-RELATED"/>
    <property type="match status" value="1"/>
</dbReference>